<accession>A0A317G2J1</accession>
<dbReference type="Proteomes" id="UP000245488">
    <property type="component" value="Chromosome"/>
</dbReference>
<reference evidence="6 7" key="1">
    <citation type="submission" date="2017-09" db="EMBL/GenBank/DDBJ databases">
        <title>High-quality draft genome sequence of Butyrivibrio fibrisolvens INBov1, isolated from cow rumen.</title>
        <authorList>
            <person name="Rodriguez Hernaez J."/>
            <person name="Rivarola M."/>
            <person name="Paniego N."/>
            <person name="Cravero S."/>
            <person name="Ceron Cucchi M."/>
            <person name="Martinez M.C."/>
        </authorList>
    </citation>
    <scope>NUCLEOTIDE SEQUENCE [LARGE SCALE GENOMIC DNA]</scope>
    <source>
        <strain evidence="6 7">INBov1</strain>
    </source>
</reference>
<evidence type="ECO:0000313" key="6">
    <source>
        <dbReference type="EMBL" id="PWT28128.1"/>
    </source>
</evidence>
<organism evidence="6 7">
    <name type="scientific">Butyrivibrio fibrisolvens</name>
    <dbReference type="NCBI Taxonomy" id="831"/>
    <lineage>
        <taxon>Bacteria</taxon>
        <taxon>Bacillati</taxon>
        <taxon>Bacillota</taxon>
        <taxon>Clostridia</taxon>
        <taxon>Lachnospirales</taxon>
        <taxon>Lachnospiraceae</taxon>
        <taxon>Butyrivibrio</taxon>
    </lineage>
</organism>
<sequence>MINKLERKFGRYAIRDLTIKMMIIYAAAFIISLTPIVQYLTLDPYKITHGFQIWRLVTWIFVSSSASRGMSNLFFLAIAIFLFYLPIGRMMESTWGDFRYNLYILCGLLFTIIGTVIFYFGMLFYFNVAGITISSSDMASIGYYIGVSVTPFYVLMSIFFAYAASFPDATVLLMFIIPLQMKWLGIGYAALYGYELIGFIVSAVEVGITNVNFYYYIGSAVTIGCSAISFVVFVLLDKNNRIRRKAGRYRPSEVRRRTEFRHNVENAKKAQRMTAPGSAHHKCAVCGRTEIDDPNLEFRYCSKCKGAYEYCQDHLFTHVHVEK</sequence>
<keyword evidence="2 5" id="KW-0812">Transmembrane</keyword>
<feature type="transmembrane region" description="Helical" evidence="5">
    <location>
        <begin position="100"/>
        <end position="121"/>
    </location>
</feature>
<dbReference type="GO" id="GO:0016020">
    <property type="term" value="C:membrane"/>
    <property type="evidence" value="ECO:0007669"/>
    <property type="project" value="UniProtKB-SubCell"/>
</dbReference>
<feature type="transmembrane region" description="Helical" evidence="5">
    <location>
        <begin position="69"/>
        <end position="88"/>
    </location>
</feature>
<evidence type="ECO:0000313" key="7">
    <source>
        <dbReference type="Proteomes" id="UP000245488"/>
    </source>
</evidence>
<evidence type="ECO:0000256" key="1">
    <source>
        <dbReference type="ARBA" id="ARBA00004141"/>
    </source>
</evidence>
<keyword evidence="3 5" id="KW-1133">Transmembrane helix</keyword>
<feature type="transmembrane region" description="Helical" evidence="5">
    <location>
        <begin position="21"/>
        <end position="41"/>
    </location>
</feature>
<dbReference type="SUPFAM" id="SSF144091">
    <property type="entry name" value="Rhomboid-like"/>
    <property type="match status" value="1"/>
</dbReference>
<feature type="transmembrane region" description="Helical" evidence="5">
    <location>
        <begin position="213"/>
        <end position="236"/>
    </location>
</feature>
<gene>
    <name evidence="6" type="ORF">CPT75_13920</name>
</gene>
<comment type="caution">
    <text evidence="6">The sequence shown here is derived from an EMBL/GenBank/DDBJ whole genome shotgun (WGS) entry which is preliminary data.</text>
</comment>
<keyword evidence="4 5" id="KW-0472">Membrane</keyword>
<dbReference type="InterPro" id="IPR035952">
    <property type="entry name" value="Rhomboid-like_sf"/>
</dbReference>
<feature type="transmembrane region" description="Helical" evidence="5">
    <location>
        <begin position="141"/>
        <end position="164"/>
    </location>
</feature>
<evidence type="ECO:0000256" key="3">
    <source>
        <dbReference type="ARBA" id="ARBA00022989"/>
    </source>
</evidence>
<keyword evidence="7" id="KW-1185">Reference proteome</keyword>
<dbReference type="EMBL" id="NXNG01000001">
    <property type="protein sequence ID" value="PWT28128.1"/>
    <property type="molecule type" value="Genomic_DNA"/>
</dbReference>
<evidence type="ECO:0000256" key="2">
    <source>
        <dbReference type="ARBA" id="ARBA00022692"/>
    </source>
</evidence>
<proteinExistence type="predicted"/>
<name>A0A317G2J1_BUTFI</name>
<evidence type="ECO:0000256" key="5">
    <source>
        <dbReference type="SAM" id="Phobius"/>
    </source>
</evidence>
<protein>
    <recommendedName>
        <fullName evidence="8">Membrane associated serine protease, rhomboid family</fullName>
    </recommendedName>
</protein>
<comment type="subcellular location">
    <subcellularLocation>
        <location evidence="1">Membrane</location>
        <topology evidence="1">Multi-pass membrane protein</topology>
    </subcellularLocation>
</comment>
<evidence type="ECO:0008006" key="8">
    <source>
        <dbReference type="Google" id="ProtNLM"/>
    </source>
</evidence>
<dbReference type="RefSeq" id="WP_110073380.1">
    <property type="nucleotide sequence ID" value="NZ_CM009896.1"/>
</dbReference>
<dbReference type="AlphaFoldDB" id="A0A317G2J1"/>
<evidence type="ECO:0000256" key="4">
    <source>
        <dbReference type="ARBA" id="ARBA00023136"/>
    </source>
</evidence>